<gene>
    <name evidence="1" type="ORF">AC631_01362</name>
</gene>
<keyword evidence="2" id="KW-1185">Reference proteome</keyword>
<accession>A0A0V1Q349</accession>
<evidence type="ECO:0000313" key="1">
    <source>
        <dbReference type="EMBL" id="KSA02882.1"/>
    </source>
</evidence>
<name>A0A0V1Q349_9ASCO</name>
<dbReference type="GeneID" id="26838371"/>
<reference evidence="1 2" key="1">
    <citation type="submission" date="2015-11" db="EMBL/GenBank/DDBJ databases">
        <title>The genome of Debaryomyces fabryi.</title>
        <authorList>
            <person name="Tafer H."/>
            <person name="Lopandic K."/>
        </authorList>
    </citation>
    <scope>NUCLEOTIDE SEQUENCE [LARGE SCALE GENOMIC DNA]</scope>
    <source>
        <strain evidence="1 2">CBS 789</strain>
    </source>
</reference>
<dbReference type="AlphaFoldDB" id="A0A0V1Q349"/>
<dbReference type="RefSeq" id="XP_015468984.1">
    <property type="nucleotide sequence ID" value="XM_015610192.1"/>
</dbReference>
<dbReference type="EMBL" id="LMYN01000018">
    <property type="protein sequence ID" value="KSA02882.1"/>
    <property type="molecule type" value="Genomic_DNA"/>
</dbReference>
<dbReference type="Proteomes" id="UP000054251">
    <property type="component" value="Unassembled WGS sequence"/>
</dbReference>
<sequence>MWPFTSNNGKDTSEIAKELPESLRDFFKENNPDLKHETIFDVPPQQKRVNEILHKYQKDNEYSYEFDKYKRRETPKKVTSINCAELQQKVIECFRGWTFTLTNHCSQEIKNNTSCIEIQNNALKKLYYDDCYNVDQCTKIRFVIDKLFTDNFGQYGENMTDEGKQKFNEEIDKAFYKIWK</sequence>
<dbReference type="OrthoDB" id="4072599at2759"/>
<protein>
    <submittedName>
        <fullName evidence="1">Uncharacterized protein</fullName>
    </submittedName>
</protein>
<evidence type="ECO:0000313" key="2">
    <source>
        <dbReference type="Proteomes" id="UP000054251"/>
    </source>
</evidence>
<organism evidence="1 2">
    <name type="scientific">Debaryomyces fabryi</name>
    <dbReference type="NCBI Taxonomy" id="58627"/>
    <lineage>
        <taxon>Eukaryota</taxon>
        <taxon>Fungi</taxon>
        <taxon>Dikarya</taxon>
        <taxon>Ascomycota</taxon>
        <taxon>Saccharomycotina</taxon>
        <taxon>Pichiomycetes</taxon>
        <taxon>Debaryomycetaceae</taxon>
        <taxon>Debaryomyces</taxon>
    </lineage>
</organism>
<comment type="caution">
    <text evidence="1">The sequence shown here is derived from an EMBL/GenBank/DDBJ whole genome shotgun (WGS) entry which is preliminary data.</text>
</comment>
<proteinExistence type="predicted"/>